<gene>
    <name evidence="1" type="ORF">COW96_00055</name>
</gene>
<evidence type="ECO:0000313" key="2">
    <source>
        <dbReference type="Proteomes" id="UP000230802"/>
    </source>
</evidence>
<dbReference type="AlphaFoldDB" id="A0A2H0C690"/>
<comment type="caution">
    <text evidence="1">The sequence shown here is derived from an EMBL/GenBank/DDBJ whole genome shotgun (WGS) entry which is preliminary data.</text>
</comment>
<evidence type="ECO:0000313" key="1">
    <source>
        <dbReference type="EMBL" id="PIP64890.1"/>
    </source>
</evidence>
<proteinExistence type="predicted"/>
<dbReference type="Proteomes" id="UP000230802">
    <property type="component" value="Unassembled WGS sequence"/>
</dbReference>
<protein>
    <submittedName>
        <fullName evidence="1">Uncharacterized protein</fullName>
    </submittedName>
</protein>
<accession>A0A2H0C690</accession>
<organism evidence="1 2">
    <name type="scientific">Candidatus Roizmanbacteria bacterium CG22_combo_CG10-13_8_21_14_all_33_16</name>
    <dbReference type="NCBI Taxonomy" id="1974859"/>
    <lineage>
        <taxon>Bacteria</taxon>
        <taxon>Candidatus Roizmaniibacteriota</taxon>
    </lineage>
</organism>
<dbReference type="EMBL" id="PCTD01000003">
    <property type="protein sequence ID" value="PIP64890.1"/>
    <property type="molecule type" value="Genomic_DNA"/>
</dbReference>
<name>A0A2H0C690_9BACT</name>
<reference evidence="1 2" key="1">
    <citation type="submission" date="2017-09" db="EMBL/GenBank/DDBJ databases">
        <title>Depth-based differentiation of microbial function through sediment-hosted aquifers and enrichment of novel symbionts in the deep terrestrial subsurface.</title>
        <authorList>
            <person name="Probst A.J."/>
            <person name="Ladd B."/>
            <person name="Jarett J.K."/>
            <person name="Geller-Mcgrath D.E."/>
            <person name="Sieber C.M."/>
            <person name="Emerson J.B."/>
            <person name="Anantharaman K."/>
            <person name="Thomas B.C."/>
            <person name="Malmstrom R."/>
            <person name="Stieglmeier M."/>
            <person name="Klingl A."/>
            <person name="Woyke T."/>
            <person name="Ryan C.M."/>
            <person name="Banfield J.F."/>
        </authorList>
    </citation>
    <scope>NUCLEOTIDE SEQUENCE [LARGE SCALE GENOMIC DNA]</scope>
    <source>
        <strain evidence="1">CG22_combo_CG10-13_8_21_14_all_33_16</strain>
    </source>
</reference>
<sequence>MTGPEVRKQPCQQNRTEYAGIDLLPNQRKPFIDFIESLGLKQPKNFIPGNEATIYFLENDTPNILPGRLRFRMYGLPPFTNTFIIDSNQEGVFEMKIKPASRNRVEIKHRQTATAQMVDEFIKDPRRFQDLFYSSYSPTIQALPEDKIDPQLFEALLLNLTDTGSIFPSLIIYRNRQHWVLDENDPDTFRVTLDDEIKYFGYPYKTPQNTIFTPPTYLGDDSYLRAEIKVDNHKNQIELVDTIREWLTENGHIPPVRKKGFQVYFRHELGVPDRYALAKDYLTKEIPGREIEAKLTLESPDDRITIADLIKKGVENGDLPDYRLHQMLPHTKQTSPISYRYGIRDEKGNILGEAFIITMYSDGRIAGLKRKTNLIGQYGQHGNILDKEEVKESIRWPAWTQWAEEETIKEQAEILGVKKEQMFLGGVTKRDRIRVNIENKGNDRTYVISIEDNLTNDGRNFRQIEIEYGDRRGNHLSKIDGITIPQIVGEIEEIQKFLIDLITTRGGSLKPEPVSKFDWLTSPK</sequence>